<dbReference type="PROSITE" id="PS00149">
    <property type="entry name" value="SULFATASE_2"/>
    <property type="match status" value="1"/>
</dbReference>
<feature type="domain" description="Sulfatase N-terminal" evidence="9">
    <location>
        <begin position="46"/>
        <end position="368"/>
    </location>
</feature>
<dbReference type="RefSeq" id="XP_022096020.1">
    <property type="nucleotide sequence ID" value="XM_022240328.1"/>
</dbReference>
<dbReference type="Proteomes" id="UP000694845">
    <property type="component" value="Unplaced"/>
</dbReference>
<feature type="region of interest" description="Disordered" evidence="7">
    <location>
        <begin position="506"/>
        <end position="525"/>
    </location>
</feature>
<evidence type="ECO:0000313" key="12">
    <source>
        <dbReference type="RefSeq" id="XP_022096020.1"/>
    </source>
</evidence>
<comment type="cofactor">
    <cofactor evidence="1">
        <name>Ca(2+)</name>
        <dbReference type="ChEBI" id="CHEBI:29108"/>
    </cofactor>
</comment>
<gene>
    <name evidence="11 12 13" type="primary">LOC110982128</name>
</gene>
<feature type="chain" id="PRO_5044665628" evidence="8">
    <location>
        <begin position="30"/>
        <end position="536"/>
    </location>
</feature>
<dbReference type="Gene3D" id="3.30.1120.10">
    <property type="match status" value="1"/>
</dbReference>
<dbReference type="GO" id="GO:0008484">
    <property type="term" value="F:sulfuric ester hydrolase activity"/>
    <property type="evidence" value="ECO:0007669"/>
    <property type="project" value="InterPro"/>
</dbReference>
<proteinExistence type="inferred from homology"/>
<dbReference type="RefSeq" id="XP_022096019.1">
    <property type="nucleotide sequence ID" value="XM_022240327.1"/>
</dbReference>
<feature type="signal peptide" evidence="8">
    <location>
        <begin position="1"/>
        <end position="29"/>
    </location>
</feature>
<evidence type="ECO:0000313" key="11">
    <source>
        <dbReference type="RefSeq" id="XP_022096019.1"/>
    </source>
</evidence>
<organism evidence="10 13">
    <name type="scientific">Acanthaster planci</name>
    <name type="common">Crown-of-thorns starfish</name>
    <dbReference type="NCBI Taxonomy" id="133434"/>
    <lineage>
        <taxon>Eukaryota</taxon>
        <taxon>Metazoa</taxon>
        <taxon>Echinodermata</taxon>
        <taxon>Eleutherozoa</taxon>
        <taxon>Asterozoa</taxon>
        <taxon>Asteroidea</taxon>
        <taxon>Valvatacea</taxon>
        <taxon>Valvatida</taxon>
        <taxon>Acanthasteridae</taxon>
        <taxon>Acanthaster</taxon>
    </lineage>
</organism>
<dbReference type="AlphaFoldDB" id="A0A8B7YXM6"/>
<dbReference type="InterPro" id="IPR024607">
    <property type="entry name" value="Sulfatase_CS"/>
</dbReference>
<evidence type="ECO:0000256" key="2">
    <source>
        <dbReference type="ARBA" id="ARBA00008779"/>
    </source>
</evidence>
<dbReference type="PROSITE" id="PS00523">
    <property type="entry name" value="SULFATASE_1"/>
    <property type="match status" value="1"/>
</dbReference>
<dbReference type="Pfam" id="PF00884">
    <property type="entry name" value="Sulfatase"/>
    <property type="match status" value="1"/>
</dbReference>
<dbReference type="GO" id="GO:0046872">
    <property type="term" value="F:metal ion binding"/>
    <property type="evidence" value="ECO:0007669"/>
    <property type="project" value="UniProtKB-KW"/>
</dbReference>
<dbReference type="CDD" id="cd16029">
    <property type="entry name" value="4-S"/>
    <property type="match status" value="1"/>
</dbReference>
<dbReference type="InterPro" id="IPR017850">
    <property type="entry name" value="Alkaline_phosphatase_core_sf"/>
</dbReference>
<evidence type="ECO:0000256" key="6">
    <source>
        <dbReference type="ARBA" id="ARBA00023180"/>
    </source>
</evidence>
<evidence type="ECO:0000256" key="8">
    <source>
        <dbReference type="SAM" id="SignalP"/>
    </source>
</evidence>
<sequence length="536" mass="60383">MMMTTFRLMFPLTILLIFSVIVTEHPVLAKTKNNIRYEEPKSKMQPHIIIILADDLGWNDVSFHGSYQIPTPHLDELAYSGVLLSNYYVLPICTPTRSALMTGRYPIHTGMWHSVIIAAEPWGLGMDEVILPQLMKQQGYHTHMVGKWHLGFFDEEHIPSQRGFDSYFGYYLGKGDYWTHYDTEDSFSGYDFHKNGSVFKSAYGQYSTELFTQQAEDIIAAHDKSKPLFLYFAHQAVHSGNDAQHALQAPMQYYDRFPNITDHKRRMFAAMTAVMDESVGNVTRALKQAGLYDNSVIIFSTDNGGPAHGFDFNHANNYPLRGTKHSLWEGGVRGTAFVHSNLLTKPGRISHDLLHVSDWLPTIYNLAGGDSSKLKNLDGFDIWPTLSRGVKSPRSEVLLNIDTISGVSALRIGDMKIMYGDIEHGKWSGWYKPEGLPPHYVPPPPPAGAFAVHCPPKPSNASTNCDPFKAACLYNITNDPCEFYNLADWNQDVVASMTQRLNEYKTTMAPARNKPSDPDANPDLHGGYWVPWVKND</sequence>
<keyword evidence="8" id="KW-0732">Signal</keyword>
<dbReference type="OMA" id="HFTIMEG"/>
<evidence type="ECO:0000259" key="9">
    <source>
        <dbReference type="Pfam" id="PF00884"/>
    </source>
</evidence>
<dbReference type="OrthoDB" id="103349at2759"/>
<keyword evidence="4" id="KW-0378">Hydrolase</keyword>
<keyword evidence="3" id="KW-0479">Metal-binding</keyword>
<evidence type="ECO:0000256" key="5">
    <source>
        <dbReference type="ARBA" id="ARBA00022837"/>
    </source>
</evidence>
<dbReference type="PANTHER" id="PTHR10342:SF273">
    <property type="entry name" value="RE14504P"/>
    <property type="match status" value="1"/>
</dbReference>
<dbReference type="InterPro" id="IPR047115">
    <property type="entry name" value="ARSB"/>
</dbReference>
<evidence type="ECO:0000256" key="4">
    <source>
        <dbReference type="ARBA" id="ARBA00022801"/>
    </source>
</evidence>
<dbReference type="PANTHER" id="PTHR10342">
    <property type="entry name" value="ARYLSULFATASE"/>
    <property type="match status" value="1"/>
</dbReference>
<dbReference type="Gene3D" id="3.40.720.10">
    <property type="entry name" value="Alkaline Phosphatase, subunit A"/>
    <property type="match status" value="1"/>
</dbReference>
<dbReference type="RefSeq" id="XP_022096021.1">
    <property type="nucleotide sequence ID" value="XM_022240329.1"/>
</dbReference>
<evidence type="ECO:0000256" key="1">
    <source>
        <dbReference type="ARBA" id="ARBA00001913"/>
    </source>
</evidence>
<reference evidence="11 12" key="1">
    <citation type="submission" date="2025-04" db="UniProtKB">
        <authorList>
            <consortium name="RefSeq"/>
        </authorList>
    </citation>
    <scope>IDENTIFICATION</scope>
</reference>
<dbReference type="SUPFAM" id="SSF53649">
    <property type="entry name" value="Alkaline phosphatase-like"/>
    <property type="match status" value="1"/>
</dbReference>
<accession>A0A8B7YXM6</accession>
<keyword evidence="10" id="KW-1185">Reference proteome</keyword>
<dbReference type="GeneID" id="110982128"/>
<name>A0A8B7YXM6_ACAPL</name>
<evidence type="ECO:0000256" key="3">
    <source>
        <dbReference type="ARBA" id="ARBA00022723"/>
    </source>
</evidence>
<comment type="similarity">
    <text evidence="2">Belongs to the sulfatase family.</text>
</comment>
<evidence type="ECO:0000313" key="13">
    <source>
        <dbReference type="RefSeq" id="XP_022096021.1"/>
    </source>
</evidence>
<evidence type="ECO:0000256" key="7">
    <source>
        <dbReference type="SAM" id="MobiDB-lite"/>
    </source>
</evidence>
<dbReference type="KEGG" id="aplc:110982128"/>
<protein>
    <submittedName>
        <fullName evidence="11 12">Arylsulfatase I-like</fullName>
    </submittedName>
</protein>
<evidence type="ECO:0000313" key="10">
    <source>
        <dbReference type="Proteomes" id="UP000694845"/>
    </source>
</evidence>
<keyword evidence="6" id="KW-0325">Glycoprotein</keyword>
<keyword evidence="5" id="KW-0106">Calcium</keyword>
<dbReference type="InterPro" id="IPR000917">
    <property type="entry name" value="Sulfatase_N"/>
</dbReference>